<feature type="binding site" description="covalent" evidence="6">
    <location>
        <position position="34"/>
    </location>
    <ligand>
        <name>heme c</name>
        <dbReference type="ChEBI" id="CHEBI:61717"/>
    </ligand>
</feature>
<protein>
    <submittedName>
        <fullName evidence="9">C-type cytochrome</fullName>
    </submittedName>
</protein>
<sequence length="106" mass="10736">MRLASWMNGLTVVLGLVAPAVAAADQALAQKNACLACHAVDKKLVGPAFQDVAKKYAAQSDAQAQLAKSIKAGGAGKWGPVPMPAQPALSDADAGLLAAWILKGSK</sequence>
<keyword evidence="5 6" id="KW-0408">Iron</keyword>
<evidence type="ECO:0000313" key="9">
    <source>
        <dbReference type="EMBL" id="MBI1626898.1"/>
    </source>
</evidence>
<dbReference type="RefSeq" id="WP_198462253.1">
    <property type="nucleotide sequence ID" value="NZ_JABBCQ020000028.1"/>
</dbReference>
<reference evidence="9" key="1">
    <citation type="submission" date="2020-12" db="EMBL/GenBank/DDBJ databases">
        <title>Comamonas sp. nov., isolated from stream water.</title>
        <authorList>
            <person name="Park K.-H."/>
        </authorList>
    </citation>
    <scope>NUCLEOTIDE SEQUENCE</scope>
    <source>
        <strain evidence="9">EJ-4</strain>
    </source>
</reference>
<gene>
    <name evidence="9" type="ORF">HF327_020720</name>
</gene>
<evidence type="ECO:0000256" key="4">
    <source>
        <dbReference type="ARBA" id="ARBA00022982"/>
    </source>
</evidence>
<dbReference type="InterPro" id="IPR009056">
    <property type="entry name" value="Cyt_c-like_dom"/>
</dbReference>
<feature type="binding site" description="axial binding residue" evidence="6">
    <location>
        <position position="83"/>
    </location>
    <ligand>
        <name>heme c</name>
        <dbReference type="ChEBI" id="CHEBI:61717"/>
    </ligand>
    <ligandPart>
        <name>Fe</name>
        <dbReference type="ChEBI" id="CHEBI:18248"/>
    </ligandPart>
</feature>
<evidence type="ECO:0000313" key="10">
    <source>
        <dbReference type="Proteomes" id="UP000530032"/>
    </source>
</evidence>
<feature type="signal peptide" evidence="7">
    <location>
        <begin position="1"/>
        <end position="23"/>
    </location>
</feature>
<keyword evidence="10" id="KW-1185">Reference proteome</keyword>
<keyword evidence="2 6" id="KW-0349">Heme</keyword>
<organism evidence="9 10">
    <name type="scientific">Comamonas suwonensis</name>
    <dbReference type="NCBI Taxonomy" id="2606214"/>
    <lineage>
        <taxon>Bacteria</taxon>
        <taxon>Pseudomonadati</taxon>
        <taxon>Pseudomonadota</taxon>
        <taxon>Betaproteobacteria</taxon>
        <taxon>Burkholderiales</taxon>
        <taxon>Comamonadaceae</taxon>
        <taxon>Comamonas</taxon>
    </lineage>
</organism>
<dbReference type="Gene3D" id="1.10.760.10">
    <property type="entry name" value="Cytochrome c-like domain"/>
    <property type="match status" value="1"/>
</dbReference>
<comment type="PTM">
    <text evidence="6">Binds 1 heme c group covalently per subunit.</text>
</comment>
<dbReference type="Pfam" id="PF00034">
    <property type="entry name" value="Cytochrom_C"/>
    <property type="match status" value="1"/>
</dbReference>
<dbReference type="PRINTS" id="PR00606">
    <property type="entry name" value="CYTCHROMECID"/>
</dbReference>
<feature type="domain" description="Cytochrome c" evidence="8">
    <location>
        <begin position="19"/>
        <end position="105"/>
    </location>
</feature>
<dbReference type="GO" id="GO:0020037">
    <property type="term" value="F:heme binding"/>
    <property type="evidence" value="ECO:0007669"/>
    <property type="project" value="InterPro"/>
</dbReference>
<comment type="caution">
    <text evidence="9">The sequence shown here is derived from an EMBL/GenBank/DDBJ whole genome shotgun (WGS) entry which is preliminary data.</text>
</comment>
<feature type="binding site" description="axial binding residue" evidence="6">
    <location>
        <position position="38"/>
    </location>
    <ligand>
        <name>heme c</name>
        <dbReference type="ChEBI" id="CHEBI:61717"/>
    </ligand>
    <ligandPart>
        <name>Fe</name>
        <dbReference type="ChEBI" id="CHEBI:18248"/>
    </ligandPart>
</feature>
<dbReference type="InterPro" id="IPR002324">
    <property type="entry name" value="Cyt_c_ID"/>
</dbReference>
<evidence type="ECO:0000259" key="8">
    <source>
        <dbReference type="PROSITE" id="PS51007"/>
    </source>
</evidence>
<evidence type="ECO:0000256" key="5">
    <source>
        <dbReference type="ARBA" id="ARBA00023004"/>
    </source>
</evidence>
<keyword evidence="3 6" id="KW-0479">Metal-binding</keyword>
<evidence type="ECO:0000256" key="7">
    <source>
        <dbReference type="SAM" id="SignalP"/>
    </source>
</evidence>
<dbReference type="GO" id="GO:0005506">
    <property type="term" value="F:iron ion binding"/>
    <property type="evidence" value="ECO:0007669"/>
    <property type="project" value="InterPro"/>
</dbReference>
<dbReference type="Proteomes" id="UP000530032">
    <property type="component" value="Unassembled WGS sequence"/>
</dbReference>
<dbReference type="AlphaFoldDB" id="A0A843BGW6"/>
<feature type="chain" id="PRO_5033059493" evidence="7">
    <location>
        <begin position="24"/>
        <end position="106"/>
    </location>
</feature>
<keyword evidence="7" id="KW-0732">Signal</keyword>
<accession>A0A843BGW6</accession>
<evidence type="ECO:0000256" key="3">
    <source>
        <dbReference type="ARBA" id="ARBA00022723"/>
    </source>
</evidence>
<evidence type="ECO:0000256" key="2">
    <source>
        <dbReference type="ARBA" id="ARBA00022617"/>
    </source>
</evidence>
<dbReference type="GO" id="GO:0009055">
    <property type="term" value="F:electron transfer activity"/>
    <property type="evidence" value="ECO:0007669"/>
    <property type="project" value="InterPro"/>
</dbReference>
<dbReference type="InterPro" id="IPR036909">
    <property type="entry name" value="Cyt_c-like_dom_sf"/>
</dbReference>
<keyword evidence="4" id="KW-0249">Electron transport</keyword>
<evidence type="ECO:0000256" key="6">
    <source>
        <dbReference type="PIRSR" id="PIRSR602324-1"/>
    </source>
</evidence>
<evidence type="ECO:0000256" key="1">
    <source>
        <dbReference type="ARBA" id="ARBA00022448"/>
    </source>
</evidence>
<dbReference type="EMBL" id="JABBCQ020000028">
    <property type="protein sequence ID" value="MBI1626898.1"/>
    <property type="molecule type" value="Genomic_DNA"/>
</dbReference>
<proteinExistence type="predicted"/>
<name>A0A843BGW6_9BURK</name>
<keyword evidence="1" id="KW-0813">Transport</keyword>
<dbReference type="PROSITE" id="PS51007">
    <property type="entry name" value="CYTC"/>
    <property type="match status" value="1"/>
</dbReference>
<dbReference type="SUPFAM" id="SSF46626">
    <property type="entry name" value="Cytochrome c"/>
    <property type="match status" value="1"/>
</dbReference>